<reference evidence="6 7" key="1">
    <citation type="submission" date="2016-12" db="EMBL/GenBank/DDBJ databases">
        <title>Complete genome sequence of Thauera chlorobenzoica, a Betaproteobacterium degrading haloaromatics anaerobically to CO2 and halides.</title>
        <authorList>
            <person name="Goris T."/>
            <person name="Mergelsberg M."/>
            <person name="Boll M."/>
        </authorList>
    </citation>
    <scope>NUCLEOTIDE SEQUENCE [LARGE SCALE GENOMIC DNA]</scope>
    <source>
        <strain evidence="6 7">3CB1</strain>
    </source>
</reference>
<protein>
    <submittedName>
        <fullName evidence="6">Putative membrane protein</fullName>
    </submittedName>
</protein>
<gene>
    <name evidence="6" type="ORF">Tchl_2695</name>
</gene>
<dbReference type="Proteomes" id="UP000185739">
    <property type="component" value="Chromosome"/>
</dbReference>
<dbReference type="PANTHER" id="PTHR21716">
    <property type="entry name" value="TRANSMEMBRANE PROTEIN"/>
    <property type="match status" value="1"/>
</dbReference>
<dbReference type="STRING" id="96773.Tchl_2695"/>
<evidence type="ECO:0000256" key="2">
    <source>
        <dbReference type="ARBA" id="ARBA00009773"/>
    </source>
</evidence>
<accession>A0A1H5XDS7</accession>
<keyword evidence="5" id="KW-0472">Membrane</keyword>
<keyword evidence="4" id="KW-1133">Transmembrane helix</keyword>
<dbReference type="InterPro" id="IPR002549">
    <property type="entry name" value="AI-2E-like"/>
</dbReference>
<sequence>MIDQVAERIARRVILGLLLGGLLALGYAVLHLFIVPVAWAVIIAFATWPPYRRLRARMPLRPGLAALIMTLLLTAAFVLPALWLVMLMRSEVGVVIAAATELLKQDAPPLPDFIRTLPWLGDFLQGLIGQIAGDPEAFRGQVSEWVRQGADRAVALIGDVGRNAAKFGFALITVFFLYRDGDRVLVQVHRVLHRFLGVRVDPYLAAVGGMTKAVVWGLVITALAQGLVAGLGYWWAGLQAPVLLGAVTALIAMVPFGAPLVWGSASLWLLAEGDMLGGIGLLLWGALVVSWVDNLVRPLVISNATRIPFLLVMFGVLGGLAAFGLVGLFLGPVVLAVLMAVWREWIEEAEL</sequence>
<organism evidence="6 7">
    <name type="scientific">Thauera chlorobenzoica</name>
    <dbReference type="NCBI Taxonomy" id="96773"/>
    <lineage>
        <taxon>Bacteria</taxon>
        <taxon>Pseudomonadati</taxon>
        <taxon>Pseudomonadota</taxon>
        <taxon>Betaproteobacteria</taxon>
        <taxon>Rhodocyclales</taxon>
        <taxon>Zoogloeaceae</taxon>
        <taxon>Thauera</taxon>
    </lineage>
</organism>
<dbReference type="KEGG" id="tcl:Tchl_2695"/>
<evidence type="ECO:0000256" key="4">
    <source>
        <dbReference type="ARBA" id="ARBA00022989"/>
    </source>
</evidence>
<dbReference type="PANTHER" id="PTHR21716:SF4">
    <property type="entry name" value="TRANSMEMBRANE PROTEIN 245"/>
    <property type="match status" value="1"/>
</dbReference>
<dbReference type="EMBL" id="CP018839">
    <property type="protein sequence ID" value="APR05521.1"/>
    <property type="molecule type" value="Genomic_DNA"/>
</dbReference>
<evidence type="ECO:0000313" key="7">
    <source>
        <dbReference type="Proteomes" id="UP000185739"/>
    </source>
</evidence>
<comment type="subcellular location">
    <subcellularLocation>
        <location evidence="1">Membrane</location>
        <topology evidence="1">Multi-pass membrane protein</topology>
    </subcellularLocation>
</comment>
<proteinExistence type="inferred from homology"/>
<dbReference type="Pfam" id="PF01594">
    <property type="entry name" value="AI-2E_transport"/>
    <property type="match status" value="1"/>
</dbReference>
<evidence type="ECO:0000313" key="6">
    <source>
        <dbReference type="EMBL" id="APR05521.1"/>
    </source>
</evidence>
<comment type="similarity">
    <text evidence="2">Belongs to the autoinducer-2 exporter (AI-2E) (TC 2.A.86) family.</text>
</comment>
<keyword evidence="7" id="KW-1185">Reference proteome</keyword>
<dbReference type="AlphaFoldDB" id="A0A1H5XDS7"/>
<evidence type="ECO:0000256" key="1">
    <source>
        <dbReference type="ARBA" id="ARBA00004141"/>
    </source>
</evidence>
<dbReference type="OrthoDB" id="5298283at2"/>
<dbReference type="GO" id="GO:0016020">
    <property type="term" value="C:membrane"/>
    <property type="evidence" value="ECO:0007669"/>
    <property type="project" value="UniProtKB-SubCell"/>
</dbReference>
<dbReference type="RefSeq" id="WP_075148872.1">
    <property type="nucleotide sequence ID" value="NZ_CP018839.1"/>
</dbReference>
<keyword evidence="3" id="KW-0812">Transmembrane</keyword>
<evidence type="ECO:0000256" key="3">
    <source>
        <dbReference type="ARBA" id="ARBA00022692"/>
    </source>
</evidence>
<evidence type="ECO:0000256" key="5">
    <source>
        <dbReference type="ARBA" id="ARBA00023136"/>
    </source>
</evidence>
<name>A0A1H5XDS7_9RHOO</name>